<protein>
    <submittedName>
        <fullName evidence="1">Uncharacterized protein</fullName>
    </submittedName>
</protein>
<reference evidence="1 2" key="1">
    <citation type="submission" date="2019-03" db="EMBL/GenBank/DDBJ databases">
        <title>Single cell metagenomics reveals metabolic interactions within the superorganism composed of flagellate Streblomastix strix and complex community of Bacteroidetes bacteria on its surface.</title>
        <authorList>
            <person name="Treitli S.C."/>
            <person name="Kolisko M."/>
            <person name="Husnik F."/>
            <person name="Keeling P."/>
            <person name="Hampl V."/>
        </authorList>
    </citation>
    <scope>NUCLEOTIDE SEQUENCE [LARGE SCALE GENOMIC DNA]</scope>
    <source>
        <strain evidence="1">ST1C</strain>
    </source>
</reference>
<dbReference type="AlphaFoldDB" id="A0A5J4UTS6"/>
<evidence type="ECO:0000313" key="1">
    <source>
        <dbReference type="EMBL" id="KAA6373654.1"/>
    </source>
</evidence>
<name>A0A5J4UTS6_9EUKA</name>
<gene>
    <name evidence="1" type="ORF">EZS28_030821</name>
</gene>
<sequence>MDGCSPDTGVWESLLPGKDKQANISFSSKNSDSDYNCFFIIVSKTEVLRSSKVDVLTFDASGSKTDLKGETTFWSSSGQNGREETSMSSTFVNHKYFLKPLILALKKDTSVMYFQHHPPAQKRYSSEPKTAEESEQL</sequence>
<dbReference type="Proteomes" id="UP000324800">
    <property type="component" value="Unassembled WGS sequence"/>
</dbReference>
<comment type="caution">
    <text evidence="1">The sequence shown here is derived from an EMBL/GenBank/DDBJ whole genome shotgun (WGS) entry which is preliminary data.</text>
</comment>
<accession>A0A5J4UTS6</accession>
<dbReference type="EMBL" id="SNRW01012563">
    <property type="protein sequence ID" value="KAA6373654.1"/>
    <property type="molecule type" value="Genomic_DNA"/>
</dbReference>
<proteinExistence type="predicted"/>
<evidence type="ECO:0000313" key="2">
    <source>
        <dbReference type="Proteomes" id="UP000324800"/>
    </source>
</evidence>
<organism evidence="1 2">
    <name type="scientific">Streblomastix strix</name>
    <dbReference type="NCBI Taxonomy" id="222440"/>
    <lineage>
        <taxon>Eukaryota</taxon>
        <taxon>Metamonada</taxon>
        <taxon>Preaxostyla</taxon>
        <taxon>Oxymonadida</taxon>
        <taxon>Streblomastigidae</taxon>
        <taxon>Streblomastix</taxon>
    </lineage>
</organism>